<accession>C0E2Z1</accession>
<dbReference type="AlphaFoldDB" id="C0E2Z1"/>
<protein>
    <submittedName>
        <fullName evidence="2">Uncharacterized protein</fullName>
    </submittedName>
</protein>
<evidence type="ECO:0000313" key="3">
    <source>
        <dbReference type="Proteomes" id="UP000006247"/>
    </source>
</evidence>
<proteinExistence type="predicted"/>
<keyword evidence="1" id="KW-1133">Transmembrane helix</keyword>
<reference evidence="2 3" key="1">
    <citation type="submission" date="2009-01" db="EMBL/GenBank/DDBJ databases">
        <authorList>
            <person name="Fulton L."/>
            <person name="Clifton S."/>
            <person name="Chinwalla A.T."/>
            <person name="Mitreva M."/>
            <person name="Sodergren E."/>
            <person name="Weinstock G."/>
            <person name="Clifton S."/>
            <person name="Dooling D.J."/>
            <person name="Fulton B."/>
            <person name="Minx P."/>
            <person name="Pepin K.H."/>
            <person name="Johnson M."/>
            <person name="Bhonagiri V."/>
            <person name="Nash W.E."/>
            <person name="Mardis E.R."/>
            <person name="Wilson R.K."/>
        </authorList>
    </citation>
    <scope>NUCLEOTIDE SEQUENCE [LARGE SCALE GENOMIC DNA]</scope>
    <source>
        <strain evidence="2 3">ATCC 33806</strain>
    </source>
</reference>
<dbReference type="HOGENOM" id="CLU_3232376_0_0_11"/>
<dbReference type="EMBL" id="ACEB01000021">
    <property type="protein sequence ID" value="EEG26925.1"/>
    <property type="molecule type" value="Genomic_DNA"/>
</dbReference>
<organism evidence="2 3">
    <name type="scientific">Corynebacterium matruchotii ATCC 33806</name>
    <dbReference type="NCBI Taxonomy" id="566549"/>
    <lineage>
        <taxon>Bacteria</taxon>
        <taxon>Bacillati</taxon>
        <taxon>Actinomycetota</taxon>
        <taxon>Actinomycetes</taxon>
        <taxon>Mycobacteriales</taxon>
        <taxon>Corynebacteriaceae</taxon>
        <taxon>Corynebacterium</taxon>
    </lineage>
</organism>
<comment type="caution">
    <text evidence="2">The sequence shown here is derived from an EMBL/GenBank/DDBJ whole genome shotgun (WGS) entry which is preliminary data.</text>
</comment>
<sequence length="43" mass="5003">MEEGEPETSKSKKCYLYNVVLILIHIIKSLFVTNPLFVKFSSR</sequence>
<keyword evidence="1" id="KW-0472">Membrane</keyword>
<gene>
    <name evidence="2" type="ORF">CORMATOL_01353</name>
</gene>
<keyword evidence="1" id="KW-0812">Transmembrane</keyword>
<feature type="transmembrane region" description="Helical" evidence="1">
    <location>
        <begin position="15"/>
        <end position="38"/>
    </location>
</feature>
<evidence type="ECO:0000313" key="2">
    <source>
        <dbReference type="EMBL" id="EEG26925.1"/>
    </source>
</evidence>
<evidence type="ECO:0000256" key="1">
    <source>
        <dbReference type="SAM" id="Phobius"/>
    </source>
</evidence>
<name>C0E2Z1_9CORY</name>
<dbReference type="Proteomes" id="UP000006247">
    <property type="component" value="Unassembled WGS sequence"/>
</dbReference>